<evidence type="ECO:0000313" key="3">
    <source>
        <dbReference type="EMBL" id="KFX68125.1"/>
    </source>
</evidence>
<dbReference type="AlphaFoldDB" id="A0A0A1YEB2"/>
<dbReference type="STRING" id="1395571.TMS3_0120485"/>
<evidence type="ECO:0000259" key="2">
    <source>
        <dbReference type="Pfam" id="PF04917"/>
    </source>
</evidence>
<name>A0A0A1YEB2_9PSED</name>
<dbReference type="Proteomes" id="UP000030063">
    <property type="component" value="Unassembled WGS sequence"/>
</dbReference>
<reference evidence="3 4" key="1">
    <citation type="journal article" date="2014" name="Genome Announc.">
        <title>Draft Genome Sequence of Petroleum Oil-Degrading Marine Bacterium Pseudomonas taeanensis Strain MS-3, Isolated from a Crude Oil-Contaminated Seashore.</title>
        <authorList>
            <person name="Lee S.Y."/>
            <person name="Kim S.H."/>
            <person name="Lee D.G."/>
            <person name="Shin S."/>
            <person name="Yun S.H."/>
            <person name="Choi C.W."/>
            <person name="Chung Y.H."/>
            <person name="Choi J.S."/>
            <person name="Kahng H.Y."/>
            <person name="Kim S.I."/>
        </authorList>
    </citation>
    <scope>NUCLEOTIDE SEQUENCE [LARGE SCALE GENOMIC DNA]</scope>
    <source>
        <strain evidence="3 4">MS-3</strain>
    </source>
</reference>
<keyword evidence="1" id="KW-0812">Transmembrane</keyword>
<keyword evidence="1" id="KW-1133">Transmembrane helix</keyword>
<accession>A0A0A1YEB2</accession>
<feature type="domain" description="Bacterial shufflon protein N-terminal" evidence="2">
    <location>
        <begin position="38"/>
        <end position="353"/>
    </location>
</feature>
<gene>
    <name evidence="3" type="ORF">TMS3_0120485</name>
</gene>
<keyword evidence="4" id="KW-1185">Reference proteome</keyword>
<dbReference type="Pfam" id="PF04917">
    <property type="entry name" value="Shufflon_N"/>
    <property type="match status" value="1"/>
</dbReference>
<dbReference type="InterPro" id="IPR007001">
    <property type="entry name" value="Shufflon_N"/>
</dbReference>
<dbReference type="eggNOG" id="COG2165">
    <property type="taxonomic scope" value="Bacteria"/>
</dbReference>
<organism evidence="3 4">
    <name type="scientific">Pseudomonas taeanensis MS-3</name>
    <dbReference type="NCBI Taxonomy" id="1395571"/>
    <lineage>
        <taxon>Bacteria</taxon>
        <taxon>Pseudomonadati</taxon>
        <taxon>Pseudomonadota</taxon>
        <taxon>Gammaproteobacteria</taxon>
        <taxon>Pseudomonadales</taxon>
        <taxon>Pseudomonadaceae</taxon>
        <taxon>Pseudomonas</taxon>
    </lineage>
</organism>
<dbReference type="OrthoDB" id="7220054at2"/>
<comment type="caution">
    <text evidence="3">The sequence shown here is derived from an EMBL/GenBank/DDBJ whole genome shotgun (WGS) entry which is preliminary data.</text>
</comment>
<sequence>MGITMKKRSSGFISVELLIALAVIAIAVVKGTQLYMQHLDGLNQQMAAQQQIKVAEAGSKYIKDNFAAVLAAAGVTTPAVITVAMLKNTKYLPAGFSEQNIYGQDYRILARKPQANQLETLIITTGGSAAGEIDIRRAAQIIGAQGGYISSTNTAVAQGAAWQVPLSNYGVSPGAGRLATALFFQDGAIANDYLYRNAVPGRPELNRMNTALNMGGNNIEAAGTVNAIGDVNAQNVNARGQVNAQGNITAQNADIRGETYTNGWFRTRGNSGWYSEKWGGGWYMSDSTWVRSWMNKSIYTGGQVRGGEVRSDGRTYVGEYLQLGGVATEGAGCAPNGLIGRNAAGLTLSCQSGVWRAPASDRWGGSFWTGTQFANGCGTVNPYTGACSCPAGYVPNQQFAIAVFGCQPCRSYSCYKP</sequence>
<protein>
    <submittedName>
        <fullName evidence="3">Pilus assembly protein PilV</fullName>
    </submittedName>
</protein>
<proteinExistence type="predicted"/>
<dbReference type="EMBL" id="AWSQ01000008">
    <property type="protein sequence ID" value="KFX68125.1"/>
    <property type="molecule type" value="Genomic_DNA"/>
</dbReference>
<keyword evidence="1" id="KW-0472">Membrane</keyword>
<feature type="transmembrane region" description="Helical" evidence="1">
    <location>
        <begin position="12"/>
        <end position="29"/>
    </location>
</feature>
<evidence type="ECO:0000256" key="1">
    <source>
        <dbReference type="SAM" id="Phobius"/>
    </source>
</evidence>
<evidence type="ECO:0000313" key="4">
    <source>
        <dbReference type="Proteomes" id="UP000030063"/>
    </source>
</evidence>